<dbReference type="GO" id="GO:0005829">
    <property type="term" value="C:cytosol"/>
    <property type="evidence" value="ECO:0007669"/>
    <property type="project" value="TreeGrafter"/>
</dbReference>
<dbReference type="PANTHER" id="PTHR30295">
    <property type="entry name" value="BACTERIOFERRITIN"/>
    <property type="match status" value="1"/>
</dbReference>
<dbReference type="PRINTS" id="PR00601">
    <property type="entry name" value="BACFERRITIN"/>
</dbReference>
<dbReference type="Gene3D" id="1.20.1260.10">
    <property type="match status" value="1"/>
</dbReference>
<feature type="domain" description="Ferritin-like diiron" evidence="6">
    <location>
        <begin position="8"/>
        <end position="149"/>
    </location>
</feature>
<name>A0A2T0LEI5_9BACL</name>
<dbReference type="GO" id="GO:0006826">
    <property type="term" value="P:iron ion transport"/>
    <property type="evidence" value="ECO:0007669"/>
    <property type="project" value="InterPro"/>
</dbReference>
<protein>
    <submittedName>
        <fullName evidence="7">Bacterioferritin</fullName>
    </submittedName>
</protein>
<dbReference type="PROSITE" id="PS50905">
    <property type="entry name" value="FERRITIN_LIKE"/>
    <property type="match status" value="1"/>
</dbReference>
<dbReference type="InterPro" id="IPR009078">
    <property type="entry name" value="Ferritin-like_SF"/>
</dbReference>
<dbReference type="InterPro" id="IPR009040">
    <property type="entry name" value="Ferritin-like_diiron"/>
</dbReference>
<keyword evidence="8" id="KW-1185">Reference proteome</keyword>
<evidence type="ECO:0000256" key="5">
    <source>
        <dbReference type="SAM" id="Coils"/>
    </source>
</evidence>
<keyword evidence="5" id="KW-0175">Coiled coil</keyword>
<evidence type="ECO:0000256" key="4">
    <source>
        <dbReference type="ARBA" id="ARBA00023004"/>
    </source>
</evidence>
<evidence type="ECO:0000256" key="1">
    <source>
        <dbReference type="ARBA" id="ARBA00022434"/>
    </source>
</evidence>
<dbReference type="GO" id="GO:0008199">
    <property type="term" value="F:ferric iron binding"/>
    <property type="evidence" value="ECO:0007669"/>
    <property type="project" value="InterPro"/>
</dbReference>
<evidence type="ECO:0000259" key="6">
    <source>
        <dbReference type="PROSITE" id="PS50905"/>
    </source>
</evidence>
<dbReference type="EMBL" id="PVNE01000012">
    <property type="protein sequence ID" value="PRX40535.1"/>
    <property type="molecule type" value="Genomic_DNA"/>
</dbReference>
<sequence>MSQQVQFKTDVRELIDGLNEDLAHEYTAVIQYIQNAARVSGLGRQVLKPLFEKEARDEINHALYLANKIVTLGGVPVVKPYEVKQTGDLREMIQASVDAEKDTIRRYKERIEQAEQVGETELKVKLEEMLAEETEHKEELERLLEDPRL</sequence>
<dbReference type="InterPro" id="IPR008331">
    <property type="entry name" value="Ferritin_DPS_dom"/>
</dbReference>
<dbReference type="OrthoDB" id="9792238at2"/>
<dbReference type="AlphaFoldDB" id="A0A2T0LEI5"/>
<accession>A0A2T0LEI5</accession>
<feature type="coiled-coil region" evidence="5">
    <location>
        <begin position="97"/>
        <end position="146"/>
    </location>
</feature>
<dbReference type="Proteomes" id="UP000237797">
    <property type="component" value="Unassembled WGS sequence"/>
</dbReference>
<dbReference type="RefSeq" id="WP_106345151.1">
    <property type="nucleotide sequence ID" value="NZ_PVNE01000012.1"/>
</dbReference>
<gene>
    <name evidence="7" type="ORF">CLV97_11212</name>
</gene>
<dbReference type="InterPro" id="IPR012347">
    <property type="entry name" value="Ferritin-like"/>
</dbReference>
<evidence type="ECO:0000313" key="7">
    <source>
        <dbReference type="EMBL" id="PRX40535.1"/>
    </source>
</evidence>
<evidence type="ECO:0000256" key="3">
    <source>
        <dbReference type="ARBA" id="ARBA00022723"/>
    </source>
</evidence>
<keyword evidence="1" id="KW-0409">Iron storage</keyword>
<proteinExistence type="predicted"/>
<keyword evidence="4" id="KW-0408">Iron</keyword>
<comment type="caution">
    <text evidence="7">The sequence shown here is derived from an EMBL/GenBank/DDBJ whole genome shotgun (WGS) entry which is preliminary data.</text>
</comment>
<dbReference type="CDD" id="cd00657">
    <property type="entry name" value="Ferritin_like"/>
    <property type="match status" value="1"/>
</dbReference>
<keyword evidence="2" id="KW-0349">Heme</keyword>
<dbReference type="InterPro" id="IPR002024">
    <property type="entry name" value="Bacterioferritin"/>
</dbReference>
<dbReference type="GO" id="GO:0004322">
    <property type="term" value="F:ferroxidase activity"/>
    <property type="evidence" value="ECO:0007669"/>
    <property type="project" value="TreeGrafter"/>
</dbReference>
<keyword evidence="3" id="KW-0479">Metal-binding</keyword>
<evidence type="ECO:0000256" key="2">
    <source>
        <dbReference type="ARBA" id="ARBA00022617"/>
    </source>
</evidence>
<dbReference type="GO" id="GO:0020037">
    <property type="term" value="F:heme binding"/>
    <property type="evidence" value="ECO:0007669"/>
    <property type="project" value="TreeGrafter"/>
</dbReference>
<reference evidence="7 8" key="1">
    <citation type="submission" date="2018-03" db="EMBL/GenBank/DDBJ databases">
        <title>Genomic Encyclopedia of Archaeal and Bacterial Type Strains, Phase II (KMG-II): from individual species to whole genera.</title>
        <authorList>
            <person name="Goeker M."/>
        </authorList>
    </citation>
    <scope>NUCLEOTIDE SEQUENCE [LARGE SCALE GENOMIC DNA]</scope>
    <source>
        <strain evidence="7 8">DSM 44946</strain>
    </source>
</reference>
<dbReference type="SUPFAM" id="SSF47240">
    <property type="entry name" value="Ferritin-like"/>
    <property type="match status" value="1"/>
</dbReference>
<organism evidence="7 8">
    <name type="scientific">Planifilum fimeticola</name>
    <dbReference type="NCBI Taxonomy" id="201975"/>
    <lineage>
        <taxon>Bacteria</taxon>
        <taxon>Bacillati</taxon>
        <taxon>Bacillota</taxon>
        <taxon>Bacilli</taxon>
        <taxon>Bacillales</taxon>
        <taxon>Thermoactinomycetaceae</taxon>
        <taxon>Planifilum</taxon>
    </lineage>
</organism>
<dbReference type="Pfam" id="PF00210">
    <property type="entry name" value="Ferritin"/>
    <property type="match status" value="1"/>
</dbReference>
<evidence type="ECO:0000313" key="8">
    <source>
        <dbReference type="Proteomes" id="UP000237797"/>
    </source>
</evidence>
<dbReference type="GO" id="GO:0006879">
    <property type="term" value="P:intracellular iron ion homeostasis"/>
    <property type="evidence" value="ECO:0007669"/>
    <property type="project" value="UniProtKB-KW"/>
</dbReference>
<dbReference type="PANTHER" id="PTHR30295:SF0">
    <property type="entry name" value="BACTERIOFERRITIN"/>
    <property type="match status" value="1"/>
</dbReference>